<evidence type="ECO:0000313" key="3">
    <source>
        <dbReference type="EMBL" id="SDF77520.1"/>
    </source>
</evidence>
<dbReference type="PANTHER" id="PTHR35024">
    <property type="entry name" value="HYPOTHETICAL CYTOSOLIC PROTEIN"/>
    <property type="match status" value="1"/>
</dbReference>
<keyword evidence="4" id="KW-1185">Reference proteome</keyword>
<feature type="region of interest" description="Disordered" evidence="2">
    <location>
        <begin position="99"/>
        <end position="139"/>
    </location>
</feature>
<organism evidence="3 4">
    <name type="scientific">Limimonas halophila</name>
    <dbReference type="NCBI Taxonomy" id="1082479"/>
    <lineage>
        <taxon>Bacteria</taxon>
        <taxon>Pseudomonadati</taxon>
        <taxon>Pseudomonadota</taxon>
        <taxon>Alphaproteobacteria</taxon>
        <taxon>Rhodospirillales</taxon>
        <taxon>Rhodovibrionaceae</taxon>
        <taxon>Limimonas</taxon>
    </lineage>
</organism>
<feature type="compositionally biased region" description="Basic and acidic residues" evidence="2">
    <location>
        <begin position="130"/>
        <end position="139"/>
    </location>
</feature>
<reference evidence="3 4" key="1">
    <citation type="submission" date="2016-10" db="EMBL/GenBank/DDBJ databases">
        <authorList>
            <person name="de Groot N.N."/>
        </authorList>
    </citation>
    <scope>NUCLEOTIDE SEQUENCE [LARGE SCALE GENOMIC DNA]</scope>
    <source>
        <strain evidence="3 4">DSM 25584</strain>
    </source>
</reference>
<sequence>MGQLVIGRSVRFRGTIDNTRHVIVHGRANATLPSGSLEVAEGGLFTGRVDVEFATIAGTFDGTLTVAGRLTVAATGVVTGTVRYDELVVEAGGEISGDIARTSAPAQAPPPAEAATEDLQNDPPTAGPAVDRDRTPELV</sequence>
<comment type="similarity">
    <text evidence="1">Belongs to the bactofilin family.</text>
</comment>
<dbReference type="AlphaFoldDB" id="A0A1G7NWD3"/>
<dbReference type="STRING" id="1082479.SAMN05216241_102309"/>
<dbReference type="EMBL" id="FNCE01000002">
    <property type="protein sequence ID" value="SDF77520.1"/>
    <property type="molecule type" value="Genomic_DNA"/>
</dbReference>
<protein>
    <submittedName>
        <fullName evidence="3">Protein CcmA, bactofilin family</fullName>
    </submittedName>
</protein>
<dbReference type="RefSeq" id="WP_176758517.1">
    <property type="nucleotide sequence ID" value="NZ_FNCE01000002.1"/>
</dbReference>
<evidence type="ECO:0000256" key="2">
    <source>
        <dbReference type="SAM" id="MobiDB-lite"/>
    </source>
</evidence>
<proteinExistence type="inferred from homology"/>
<gene>
    <name evidence="3" type="ORF">SAMN05216241_102309</name>
</gene>
<dbReference type="InterPro" id="IPR007607">
    <property type="entry name" value="BacA/B"/>
</dbReference>
<evidence type="ECO:0000256" key="1">
    <source>
        <dbReference type="ARBA" id="ARBA00044755"/>
    </source>
</evidence>
<accession>A0A1G7NWD3</accession>
<evidence type="ECO:0000313" key="4">
    <source>
        <dbReference type="Proteomes" id="UP000199415"/>
    </source>
</evidence>
<dbReference type="PANTHER" id="PTHR35024:SF4">
    <property type="entry name" value="POLYMER-FORMING CYTOSKELETAL PROTEIN"/>
    <property type="match status" value="1"/>
</dbReference>
<dbReference type="Proteomes" id="UP000199415">
    <property type="component" value="Unassembled WGS sequence"/>
</dbReference>
<dbReference type="Pfam" id="PF04519">
    <property type="entry name" value="Bactofilin"/>
    <property type="match status" value="1"/>
</dbReference>
<name>A0A1G7NWD3_9PROT</name>